<feature type="transmembrane region" description="Helical" evidence="7">
    <location>
        <begin position="92"/>
        <end position="109"/>
    </location>
</feature>
<organism evidence="9 10">
    <name type="scientific">Marinobacterium aestuariivivens</name>
    <dbReference type="NCBI Taxonomy" id="1698799"/>
    <lineage>
        <taxon>Bacteria</taxon>
        <taxon>Pseudomonadati</taxon>
        <taxon>Pseudomonadota</taxon>
        <taxon>Gammaproteobacteria</taxon>
        <taxon>Oceanospirillales</taxon>
        <taxon>Oceanospirillaceae</taxon>
        <taxon>Marinobacterium</taxon>
    </lineage>
</organism>
<evidence type="ECO:0000259" key="8">
    <source>
        <dbReference type="Pfam" id="PF03600"/>
    </source>
</evidence>
<evidence type="ECO:0000313" key="9">
    <source>
        <dbReference type="EMBL" id="MFC6669082.1"/>
    </source>
</evidence>
<name>A0ABW1ZTM4_9GAMM</name>
<feature type="transmembrane region" description="Helical" evidence="7">
    <location>
        <begin position="154"/>
        <end position="173"/>
    </location>
</feature>
<keyword evidence="5 7" id="KW-1133">Transmembrane helix</keyword>
<dbReference type="PANTHER" id="PTHR43652:SF2">
    <property type="entry name" value="BASIC AMINO ACID ANTIPORTER YFCC-RELATED"/>
    <property type="match status" value="1"/>
</dbReference>
<dbReference type="EMBL" id="JBHSWE010000001">
    <property type="protein sequence ID" value="MFC6669082.1"/>
    <property type="molecule type" value="Genomic_DNA"/>
</dbReference>
<keyword evidence="2" id="KW-0813">Transport</keyword>
<gene>
    <name evidence="9" type="ORF">ACFQDL_02360</name>
</gene>
<proteinExistence type="predicted"/>
<dbReference type="InterPro" id="IPR051679">
    <property type="entry name" value="DASS-Related_Transporters"/>
</dbReference>
<comment type="caution">
    <text evidence="9">The sequence shown here is derived from an EMBL/GenBank/DDBJ whole genome shotgun (WGS) entry which is preliminary data.</text>
</comment>
<evidence type="ECO:0000256" key="7">
    <source>
        <dbReference type="SAM" id="Phobius"/>
    </source>
</evidence>
<protein>
    <submittedName>
        <fullName evidence="9">SLC13 family permease</fullName>
    </submittedName>
</protein>
<keyword evidence="10" id="KW-1185">Reference proteome</keyword>
<keyword evidence="3 7" id="KW-0812">Transmembrane</keyword>
<evidence type="ECO:0000256" key="1">
    <source>
        <dbReference type="ARBA" id="ARBA00004141"/>
    </source>
</evidence>
<dbReference type="Pfam" id="PF03600">
    <property type="entry name" value="CitMHS"/>
    <property type="match status" value="1"/>
</dbReference>
<evidence type="ECO:0000256" key="3">
    <source>
        <dbReference type="ARBA" id="ARBA00022692"/>
    </source>
</evidence>
<evidence type="ECO:0000256" key="5">
    <source>
        <dbReference type="ARBA" id="ARBA00022989"/>
    </source>
</evidence>
<feature type="transmembrane region" description="Helical" evidence="7">
    <location>
        <begin position="64"/>
        <end position="85"/>
    </location>
</feature>
<evidence type="ECO:0000256" key="6">
    <source>
        <dbReference type="ARBA" id="ARBA00023136"/>
    </source>
</evidence>
<dbReference type="InterPro" id="IPR004680">
    <property type="entry name" value="Cit_transptr-like_dom"/>
</dbReference>
<comment type="subcellular location">
    <subcellularLocation>
        <location evidence="1">Membrane</location>
        <topology evidence="1">Multi-pass membrane protein</topology>
    </subcellularLocation>
</comment>
<evidence type="ECO:0000256" key="4">
    <source>
        <dbReference type="ARBA" id="ARBA00022737"/>
    </source>
</evidence>
<reference evidence="10" key="1">
    <citation type="journal article" date="2019" name="Int. J. Syst. Evol. Microbiol.">
        <title>The Global Catalogue of Microorganisms (GCM) 10K type strain sequencing project: providing services to taxonomists for standard genome sequencing and annotation.</title>
        <authorList>
            <consortium name="The Broad Institute Genomics Platform"/>
            <consortium name="The Broad Institute Genome Sequencing Center for Infectious Disease"/>
            <person name="Wu L."/>
            <person name="Ma J."/>
        </authorList>
    </citation>
    <scope>NUCLEOTIDE SEQUENCE [LARGE SCALE GENOMIC DNA]</scope>
    <source>
        <strain evidence="10">NBRC 111756</strain>
    </source>
</reference>
<dbReference type="Proteomes" id="UP001596422">
    <property type="component" value="Unassembled WGS sequence"/>
</dbReference>
<keyword evidence="4" id="KW-0677">Repeat</keyword>
<dbReference type="PANTHER" id="PTHR43652">
    <property type="entry name" value="BASIC AMINO ACID ANTIPORTER YFCC-RELATED"/>
    <property type="match status" value="1"/>
</dbReference>
<dbReference type="RefSeq" id="WP_379912821.1">
    <property type="nucleotide sequence ID" value="NZ_JBHSWE010000001.1"/>
</dbReference>
<evidence type="ECO:0000313" key="10">
    <source>
        <dbReference type="Proteomes" id="UP001596422"/>
    </source>
</evidence>
<sequence>MLPLFHGLLLLLGALLASRVLSIGELRRRFPFELLLLIGSALTIARGMEASGAAQLVSDFIQGYANGFGVMGAFIGVYLITLLLTETVTNNAAAALAFPIALSTAQAFGADPLPFIMAVAFGASACFLIPFGYQTHLMVYSPGRYRLQDYVKTGLPVSLAYSAGVLTLVPLVFPF</sequence>
<feature type="transmembrane region" description="Helical" evidence="7">
    <location>
        <begin position="115"/>
        <end position="133"/>
    </location>
</feature>
<keyword evidence="6 7" id="KW-0472">Membrane</keyword>
<feature type="domain" description="Citrate transporter-like" evidence="8">
    <location>
        <begin position="12"/>
        <end position="120"/>
    </location>
</feature>
<evidence type="ECO:0000256" key="2">
    <source>
        <dbReference type="ARBA" id="ARBA00022448"/>
    </source>
</evidence>
<accession>A0ABW1ZTM4</accession>